<reference evidence="2 3" key="1">
    <citation type="submission" date="2016-06" db="EMBL/GenBank/DDBJ databases">
        <title>Evolution of pathogenesis and genome organization in the Tremellales.</title>
        <authorList>
            <person name="Cuomo C."/>
            <person name="Litvintseva A."/>
            <person name="Heitman J."/>
            <person name="Chen Y."/>
            <person name="Sun S."/>
            <person name="Springer D."/>
            <person name="Dromer F."/>
            <person name="Young S."/>
            <person name="Zeng Q."/>
            <person name="Chapman S."/>
            <person name="Gujja S."/>
            <person name="Saif S."/>
            <person name="Birren B."/>
        </authorList>
    </citation>
    <scope>NUCLEOTIDE SEQUENCE [LARGE SCALE GENOMIC DNA]</scope>
    <source>
        <strain evidence="2 3">ATCC 28783</strain>
    </source>
</reference>
<evidence type="ECO:0000313" key="3">
    <source>
        <dbReference type="Proteomes" id="UP000289152"/>
    </source>
</evidence>
<dbReference type="Proteomes" id="UP000289152">
    <property type="component" value="Unassembled WGS sequence"/>
</dbReference>
<feature type="region of interest" description="Disordered" evidence="1">
    <location>
        <begin position="44"/>
        <end position="111"/>
    </location>
</feature>
<name>A0A4Q1BH12_TREME</name>
<feature type="region of interest" description="Disordered" evidence="1">
    <location>
        <begin position="1"/>
        <end position="20"/>
    </location>
</feature>
<accession>A0A4Q1BH12</accession>
<organism evidence="2 3">
    <name type="scientific">Tremella mesenterica</name>
    <name type="common">Jelly fungus</name>
    <dbReference type="NCBI Taxonomy" id="5217"/>
    <lineage>
        <taxon>Eukaryota</taxon>
        <taxon>Fungi</taxon>
        <taxon>Dikarya</taxon>
        <taxon>Basidiomycota</taxon>
        <taxon>Agaricomycotina</taxon>
        <taxon>Tremellomycetes</taxon>
        <taxon>Tremellales</taxon>
        <taxon>Tremellaceae</taxon>
        <taxon>Tremella</taxon>
    </lineage>
</organism>
<gene>
    <name evidence="2" type="ORF">M231_05852</name>
</gene>
<keyword evidence="3" id="KW-1185">Reference proteome</keyword>
<comment type="caution">
    <text evidence="2">The sequence shown here is derived from an EMBL/GenBank/DDBJ whole genome shotgun (WGS) entry which is preliminary data.</text>
</comment>
<evidence type="ECO:0000313" key="2">
    <source>
        <dbReference type="EMBL" id="RXK36878.1"/>
    </source>
</evidence>
<proteinExistence type="predicted"/>
<feature type="compositionally biased region" description="Basic and acidic residues" evidence="1">
    <location>
        <begin position="44"/>
        <end position="60"/>
    </location>
</feature>
<protein>
    <submittedName>
        <fullName evidence="2">Uncharacterized protein</fullName>
    </submittedName>
</protein>
<dbReference type="InParanoid" id="A0A4Q1BH12"/>
<sequence length="111" mass="12204">MSTVSAKKGNVISPEEGENESSFWRLAALMCCLSSGWQHVPKIIPKESSEEISEKNDKSFEPFGDFKPPIQSATDDTISKPLAGSSTPPDDEIFSKKPLPEGLGHWRMPVQ</sequence>
<evidence type="ECO:0000256" key="1">
    <source>
        <dbReference type="SAM" id="MobiDB-lite"/>
    </source>
</evidence>
<dbReference type="EMBL" id="SDIL01000084">
    <property type="protein sequence ID" value="RXK36878.1"/>
    <property type="molecule type" value="Genomic_DNA"/>
</dbReference>
<dbReference type="AlphaFoldDB" id="A0A4Q1BH12"/>